<dbReference type="STRING" id="28083.Lbir_2572"/>
<keyword evidence="1" id="KW-0472">Membrane</keyword>
<dbReference type="Proteomes" id="UP000255066">
    <property type="component" value="Unassembled WGS sequence"/>
</dbReference>
<name>A0A378I9M7_9GAMM</name>
<gene>
    <name evidence="3" type="ORF">Lbir_2572</name>
    <name evidence="4" type="ORF">NCTC12437_01093</name>
</gene>
<dbReference type="OrthoDB" id="5298777at2"/>
<sequence>MKKVVWMVLCVLLSMGLMTNEVSAKRFGGVRSFNSYRSKNYSSKNVSAPKTSTAGKASRWRSGLSGFLLGGLLASLFFHNGLGTALFSWLLLGAVVLIALRFLTRFGHQGNGKQ</sequence>
<protein>
    <submittedName>
        <fullName evidence="4">Transmembrane protein</fullName>
    </submittedName>
</protein>
<accession>A0A378I9M7</accession>
<evidence type="ECO:0000256" key="2">
    <source>
        <dbReference type="SAM" id="SignalP"/>
    </source>
</evidence>
<evidence type="ECO:0000256" key="1">
    <source>
        <dbReference type="SAM" id="Phobius"/>
    </source>
</evidence>
<evidence type="ECO:0000313" key="3">
    <source>
        <dbReference type="EMBL" id="KTC67970.1"/>
    </source>
</evidence>
<evidence type="ECO:0000313" key="5">
    <source>
        <dbReference type="Proteomes" id="UP000054735"/>
    </source>
</evidence>
<feature type="signal peptide" evidence="2">
    <location>
        <begin position="1"/>
        <end position="24"/>
    </location>
</feature>
<reference evidence="4 6" key="2">
    <citation type="submission" date="2018-06" db="EMBL/GenBank/DDBJ databases">
        <authorList>
            <consortium name="Pathogen Informatics"/>
            <person name="Doyle S."/>
        </authorList>
    </citation>
    <scope>NUCLEOTIDE SEQUENCE [LARGE SCALE GENOMIC DNA]</scope>
    <source>
        <strain evidence="4 6">NCTC12437</strain>
    </source>
</reference>
<feature type="chain" id="PRO_5016581747" evidence="2">
    <location>
        <begin position="25"/>
        <end position="114"/>
    </location>
</feature>
<keyword evidence="5" id="KW-1185">Reference proteome</keyword>
<keyword evidence="1" id="KW-1133">Transmembrane helix</keyword>
<dbReference type="EMBL" id="UGNW01000001">
    <property type="protein sequence ID" value="STX31321.1"/>
    <property type="molecule type" value="Genomic_DNA"/>
</dbReference>
<reference evidence="3 5" key="1">
    <citation type="submission" date="2015-11" db="EMBL/GenBank/DDBJ databases">
        <title>Genomic analysis of 38 Legionella species identifies large and diverse effector repertoires.</title>
        <authorList>
            <person name="Burstein D."/>
            <person name="Amaro F."/>
            <person name="Zusman T."/>
            <person name="Lifshitz Z."/>
            <person name="Cohen O."/>
            <person name="Gilbert J.A."/>
            <person name="Pupko T."/>
            <person name="Shuman H.A."/>
            <person name="Segal G."/>
        </authorList>
    </citation>
    <scope>NUCLEOTIDE SEQUENCE [LARGE SCALE GENOMIC DNA]</scope>
    <source>
        <strain evidence="3 5">CDC#1407-AL-14</strain>
    </source>
</reference>
<evidence type="ECO:0000313" key="6">
    <source>
        <dbReference type="Proteomes" id="UP000255066"/>
    </source>
</evidence>
<proteinExistence type="predicted"/>
<feature type="transmembrane region" description="Helical" evidence="1">
    <location>
        <begin position="82"/>
        <end position="103"/>
    </location>
</feature>
<dbReference type="EMBL" id="LNXT01000048">
    <property type="protein sequence ID" value="KTC67970.1"/>
    <property type="molecule type" value="Genomic_DNA"/>
</dbReference>
<keyword evidence="1 4" id="KW-0812">Transmembrane</keyword>
<dbReference type="RefSeq" id="WP_058524569.1">
    <property type="nucleotide sequence ID" value="NZ_CAAAHV010000027.1"/>
</dbReference>
<dbReference type="Proteomes" id="UP000054735">
    <property type="component" value="Unassembled WGS sequence"/>
</dbReference>
<keyword evidence="2" id="KW-0732">Signal</keyword>
<organism evidence="4 6">
    <name type="scientific">Legionella birminghamensis</name>
    <dbReference type="NCBI Taxonomy" id="28083"/>
    <lineage>
        <taxon>Bacteria</taxon>
        <taxon>Pseudomonadati</taxon>
        <taxon>Pseudomonadota</taxon>
        <taxon>Gammaproteobacteria</taxon>
        <taxon>Legionellales</taxon>
        <taxon>Legionellaceae</taxon>
        <taxon>Legionella</taxon>
    </lineage>
</organism>
<evidence type="ECO:0000313" key="4">
    <source>
        <dbReference type="EMBL" id="STX31321.1"/>
    </source>
</evidence>
<dbReference type="AlphaFoldDB" id="A0A378I9M7"/>